<sequence length="976" mass="111078">MADRDSQLPAWYYRVSPVVRNRNGVILWDFDEDISDLDEMKQDETIAYNGLDAVNYHGLREIREERKRELHRGRETIRIRTQDAREEEAKKQQEGQLAYDALEIFLFSGATSQLGPVDSQFDLYCLDYFDIFYDPSPYGYHRRYVKFQYPEGQGGESITLSGRLWLRTGVECELAPFKPPQRPSLKHHAVQTADGRSKLLIQFIDKDHVILRASPKMSAPESPADVGKLPHRFLSVQNGTLCDWCHDGLQRVSEDGEPYRMRSLTDLLNASDYCHLCAMWMRALRQSVSDLEESGQDAALHQHPLAQNVVEPEDVKLQFLDLPDWERLGFRRKIAWPRMGPIWATLDMIKADDADTINTKPLPPSDRGHEMWESIKQWLDRCDQDHDQCRYVKDTAWKPTRLLHISRELAPSHIRLIEGADIPDQAEYLTLSHRWGSASHIQLKKDNLESFKTSMALSNLSRTFNDACEIVKSLGHEYLWIDSLCIIQDDEKDWAFEAGHMASVYGNAWLSISAHVAAEDNSGLFSKERDGNAWLPVWVHREWGGPFSGDYCVSEYQHWWMHVTNSSLNKRSWVLQERILAPRVLHLGLEQVALECCSTAVCERLPFGDPTSAEGFALMSPLKNFILGLRNNDLNDNLTIEHVFGNWNQIVRAYGQGQLTMEADKLIALAGLVDTFDQVFASEGPKSDDSSKETSKGKGAKSGLASQGGESSNQRPIEVNFIAGLWRPYAEMQLVWRATSRVQRYQLNGNAPGAPGKRYNRYVAPSWSWCSLKNTFIEPQEARSIDTYFVKILDVKIISSPKFDPENPLSGLKYCAAPGSFLRLQGSMLPIAALGYGGGMQFINFNAPGRAGWEEDAIKVHSKNYWDVEFEQEALNCKTPFAVPIFADMTRITNPLHCLVLDQRRDEQGKLYCVRIGACVIGEPDDVKAFWDGVQTFDRVAAGQDERHDGVYRLAKDGEDLYVKEDGILQRIIEIR</sequence>
<keyword evidence="4" id="KW-1185">Reference proteome</keyword>
<feature type="compositionally biased region" description="Basic and acidic residues" evidence="1">
    <location>
        <begin position="685"/>
        <end position="696"/>
    </location>
</feature>
<accession>A0A8K0RZF5</accession>
<reference evidence="3" key="1">
    <citation type="journal article" date="2021" name="Nat. Commun.">
        <title>Genetic determinants of endophytism in the Arabidopsis root mycobiome.</title>
        <authorList>
            <person name="Mesny F."/>
            <person name="Miyauchi S."/>
            <person name="Thiergart T."/>
            <person name="Pickel B."/>
            <person name="Atanasova L."/>
            <person name="Karlsson M."/>
            <person name="Huettel B."/>
            <person name="Barry K.W."/>
            <person name="Haridas S."/>
            <person name="Chen C."/>
            <person name="Bauer D."/>
            <person name="Andreopoulos W."/>
            <person name="Pangilinan J."/>
            <person name="LaButti K."/>
            <person name="Riley R."/>
            <person name="Lipzen A."/>
            <person name="Clum A."/>
            <person name="Drula E."/>
            <person name="Henrissat B."/>
            <person name="Kohler A."/>
            <person name="Grigoriev I.V."/>
            <person name="Martin F.M."/>
            <person name="Hacquard S."/>
        </authorList>
    </citation>
    <scope>NUCLEOTIDE SEQUENCE</scope>
    <source>
        <strain evidence="3">MPI-SDFR-AT-0068</strain>
    </source>
</reference>
<dbReference type="OrthoDB" id="5362512at2759"/>
<feature type="region of interest" description="Disordered" evidence="1">
    <location>
        <begin position="683"/>
        <end position="712"/>
    </location>
</feature>
<protein>
    <submittedName>
        <fullName evidence="3">Heterokaryon incompatibility protein-domain-containing protein</fullName>
    </submittedName>
</protein>
<comment type="caution">
    <text evidence="3">The sequence shown here is derived from an EMBL/GenBank/DDBJ whole genome shotgun (WGS) entry which is preliminary data.</text>
</comment>
<dbReference type="AlphaFoldDB" id="A0A8K0RZF5"/>
<evidence type="ECO:0000256" key="1">
    <source>
        <dbReference type="SAM" id="MobiDB-lite"/>
    </source>
</evidence>
<dbReference type="InterPro" id="IPR010730">
    <property type="entry name" value="HET"/>
</dbReference>
<evidence type="ECO:0000313" key="3">
    <source>
        <dbReference type="EMBL" id="KAH7251245.1"/>
    </source>
</evidence>
<dbReference type="EMBL" id="JAGPXF010000003">
    <property type="protein sequence ID" value="KAH7251245.1"/>
    <property type="molecule type" value="Genomic_DNA"/>
</dbReference>
<gene>
    <name evidence="3" type="ORF">BKA59DRAFT_491777</name>
</gene>
<evidence type="ECO:0000259" key="2">
    <source>
        <dbReference type="Pfam" id="PF06985"/>
    </source>
</evidence>
<dbReference type="Pfam" id="PF06985">
    <property type="entry name" value="HET"/>
    <property type="match status" value="1"/>
</dbReference>
<dbReference type="Proteomes" id="UP000813427">
    <property type="component" value="Unassembled WGS sequence"/>
</dbReference>
<dbReference type="PANTHER" id="PTHR33112">
    <property type="entry name" value="DOMAIN PROTEIN, PUTATIVE-RELATED"/>
    <property type="match status" value="1"/>
</dbReference>
<dbReference type="PANTHER" id="PTHR33112:SF16">
    <property type="entry name" value="HETEROKARYON INCOMPATIBILITY DOMAIN-CONTAINING PROTEIN"/>
    <property type="match status" value="1"/>
</dbReference>
<evidence type="ECO:0000313" key="4">
    <source>
        <dbReference type="Proteomes" id="UP000813427"/>
    </source>
</evidence>
<name>A0A8K0RZF5_9HYPO</name>
<organism evidence="3 4">
    <name type="scientific">Fusarium tricinctum</name>
    <dbReference type="NCBI Taxonomy" id="61284"/>
    <lineage>
        <taxon>Eukaryota</taxon>
        <taxon>Fungi</taxon>
        <taxon>Dikarya</taxon>
        <taxon>Ascomycota</taxon>
        <taxon>Pezizomycotina</taxon>
        <taxon>Sordariomycetes</taxon>
        <taxon>Hypocreomycetidae</taxon>
        <taxon>Hypocreales</taxon>
        <taxon>Nectriaceae</taxon>
        <taxon>Fusarium</taxon>
        <taxon>Fusarium tricinctum species complex</taxon>
    </lineage>
</organism>
<proteinExistence type="predicted"/>
<feature type="domain" description="Heterokaryon incompatibility" evidence="2">
    <location>
        <begin position="428"/>
        <end position="577"/>
    </location>
</feature>